<dbReference type="GO" id="GO:0050549">
    <property type="term" value="F:cyclohexyl-isocyanide hydratase activity"/>
    <property type="evidence" value="ECO:0007669"/>
    <property type="project" value="UniProtKB-EC"/>
</dbReference>
<dbReference type="PANTHER" id="PTHR43130:SF14">
    <property type="entry name" value="DJ-1_PFPI DOMAIN-CONTAINING PROTEIN"/>
    <property type="match status" value="1"/>
</dbReference>
<protein>
    <submittedName>
        <fullName evidence="2">Isonitrile hydratase</fullName>
        <ecNumber evidence="2">4.2.1.103</ecNumber>
    </submittedName>
</protein>
<dbReference type="InterPro" id="IPR002818">
    <property type="entry name" value="DJ-1/PfpI"/>
</dbReference>
<dbReference type="EMBL" id="LR743507">
    <property type="protein sequence ID" value="CAA2103131.1"/>
    <property type="molecule type" value="Genomic_DNA"/>
</dbReference>
<evidence type="ECO:0000313" key="2">
    <source>
        <dbReference type="EMBL" id="CAA2103131.1"/>
    </source>
</evidence>
<dbReference type="InterPro" id="IPR029062">
    <property type="entry name" value="Class_I_gatase-like"/>
</dbReference>
<proteinExistence type="predicted"/>
<dbReference type="InterPro" id="IPR052158">
    <property type="entry name" value="INH-QAR"/>
</dbReference>
<sequence>MSRASEKATWRVLILAFDGVEALDFAGPFEVFTTASRVAGRLRPGSTPPFEVASVADAAPGQPVQARAGLQLLASHALAGSPQADLLLVPGGVVDAPLASPAVLSWIATQAAGAQVVASVCTGAFLLAASGVVTTDAVTTHWEDIADLRARFPALDVRADVRWVDNGRVVSSAGISAGIDMSLHLVERLAGRELAERTARQMDYAWTRNPAALPANPSA</sequence>
<keyword evidence="2" id="KW-0456">Lyase</keyword>
<dbReference type="CDD" id="cd03139">
    <property type="entry name" value="GATase1_PfpI_2"/>
    <property type="match status" value="1"/>
</dbReference>
<dbReference type="EC" id="4.2.1.103" evidence="2"/>
<organism evidence="2">
    <name type="scientific">Variovorax paradoxus</name>
    <dbReference type="NCBI Taxonomy" id="34073"/>
    <lineage>
        <taxon>Bacteria</taxon>
        <taxon>Pseudomonadati</taxon>
        <taxon>Pseudomonadota</taxon>
        <taxon>Betaproteobacteria</taxon>
        <taxon>Burkholderiales</taxon>
        <taxon>Comamonadaceae</taxon>
        <taxon>Variovorax</taxon>
    </lineage>
</organism>
<dbReference type="RefSeq" id="WP_339089784.1">
    <property type="nucleotide sequence ID" value="NZ_LR743507.1"/>
</dbReference>
<dbReference type="SUPFAM" id="SSF52317">
    <property type="entry name" value="Class I glutamine amidotransferase-like"/>
    <property type="match status" value="1"/>
</dbReference>
<dbReference type="Pfam" id="PF01965">
    <property type="entry name" value="DJ-1_PfpI"/>
    <property type="match status" value="1"/>
</dbReference>
<evidence type="ECO:0000259" key="1">
    <source>
        <dbReference type="Pfam" id="PF01965"/>
    </source>
</evidence>
<dbReference type="AlphaFoldDB" id="A0A679JAS3"/>
<name>A0A679JAS3_VARPD</name>
<gene>
    <name evidence="2" type="primary">inhA_1</name>
    <name evidence="2" type="ORF">VVAX_02103</name>
</gene>
<reference evidence="2" key="1">
    <citation type="submission" date="2019-12" db="EMBL/GenBank/DDBJ databases">
        <authorList>
            <person name="Cremers G."/>
        </authorList>
    </citation>
    <scope>NUCLEOTIDE SEQUENCE</scope>
    <source>
        <strain evidence="2">Vvax</strain>
    </source>
</reference>
<feature type="domain" description="DJ-1/PfpI" evidence="1">
    <location>
        <begin position="11"/>
        <end position="187"/>
    </location>
</feature>
<dbReference type="PANTHER" id="PTHR43130">
    <property type="entry name" value="ARAC-FAMILY TRANSCRIPTIONAL REGULATOR"/>
    <property type="match status" value="1"/>
</dbReference>
<dbReference type="GO" id="GO:0006355">
    <property type="term" value="P:regulation of DNA-templated transcription"/>
    <property type="evidence" value="ECO:0007669"/>
    <property type="project" value="TreeGrafter"/>
</dbReference>
<dbReference type="Gene3D" id="3.40.50.880">
    <property type="match status" value="1"/>
</dbReference>
<accession>A0A679JAS3</accession>